<keyword evidence="3" id="KW-1185">Reference proteome</keyword>
<dbReference type="EMBL" id="JACOFW010000006">
    <property type="protein sequence ID" value="MBC3807239.1"/>
    <property type="molecule type" value="Genomic_DNA"/>
</dbReference>
<organism evidence="2 3">
    <name type="scientific">Undibacterium seohonense</name>
    <dbReference type="NCBI Taxonomy" id="1344950"/>
    <lineage>
        <taxon>Bacteria</taxon>
        <taxon>Pseudomonadati</taxon>
        <taxon>Pseudomonadota</taxon>
        <taxon>Betaproteobacteria</taxon>
        <taxon>Burkholderiales</taxon>
        <taxon>Oxalobacteraceae</taxon>
        <taxon>Undibacterium</taxon>
    </lineage>
</organism>
<feature type="transmembrane region" description="Helical" evidence="1">
    <location>
        <begin position="12"/>
        <end position="31"/>
    </location>
</feature>
<dbReference type="RefSeq" id="WP_186922326.1">
    <property type="nucleotide sequence ID" value="NZ_JACOFW010000006.1"/>
</dbReference>
<keyword evidence="1" id="KW-0812">Transmembrane</keyword>
<accession>A0ABR6X4G5</accession>
<gene>
    <name evidence="2" type="ORF">H8K52_07750</name>
</gene>
<proteinExistence type="predicted"/>
<protein>
    <submittedName>
        <fullName evidence="2">Uncharacterized protein</fullName>
    </submittedName>
</protein>
<evidence type="ECO:0000256" key="1">
    <source>
        <dbReference type="SAM" id="Phobius"/>
    </source>
</evidence>
<evidence type="ECO:0000313" key="3">
    <source>
        <dbReference type="Proteomes" id="UP000648257"/>
    </source>
</evidence>
<keyword evidence="1" id="KW-0472">Membrane</keyword>
<evidence type="ECO:0000313" key="2">
    <source>
        <dbReference type="EMBL" id="MBC3807239.1"/>
    </source>
</evidence>
<comment type="caution">
    <text evidence="2">The sequence shown here is derived from an EMBL/GenBank/DDBJ whole genome shotgun (WGS) entry which is preliminary data.</text>
</comment>
<keyword evidence="1" id="KW-1133">Transmembrane helix</keyword>
<reference evidence="2 3" key="1">
    <citation type="submission" date="2020-08" db="EMBL/GenBank/DDBJ databases">
        <title>Novel species isolated from subtropical streams in China.</title>
        <authorList>
            <person name="Lu H."/>
        </authorList>
    </citation>
    <scope>NUCLEOTIDE SEQUENCE [LARGE SCALE GENOMIC DNA]</scope>
    <source>
        <strain evidence="2 3">KACC 16656</strain>
    </source>
</reference>
<sequence length="45" mass="5041">MANLIENLIDILYVGGILGFFLLVLALAAMCHKLDNRHDNKLESK</sequence>
<name>A0ABR6X4G5_9BURK</name>
<dbReference type="Proteomes" id="UP000648257">
    <property type="component" value="Unassembled WGS sequence"/>
</dbReference>